<dbReference type="PANTHER" id="PTHR34220:SF7">
    <property type="entry name" value="SENSOR HISTIDINE KINASE YPDA"/>
    <property type="match status" value="1"/>
</dbReference>
<evidence type="ECO:0000256" key="8">
    <source>
        <dbReference type="SAM" id="Phobius"/>
    </source>
</evidence>
<keyword evidence="7" id="KW-0902">Two-component regulatory system</keyword>
<dbReference type="InterPro" id="IPR003660">
    <property type="entry name" value="HAMP_dom"/>
</dbReference>
<dbReference type="Gene3D" id="6.10.340.10">
    <property type="match status" value="1"/>
</dbReference>
<evidence type="ECO:0000256" key="6">
    <source>
        <dbReference type="ARBA" id="ARBA00022777"/>
    </source>
</evidence>
<comment type="caution">
    <text evidence="11">The sequence shown here is derived from an EMBL/GenBank/DDBJ whole genome shotgun (WGS) entry which is preliminary data.</text>
</comment>
<dbReference type="EC" id="2.7.13.3" evidence="3"/>
<keyword evidence="8" id="KW-1133">Transmembrane helix</keyword>
<keyword evidence="5" id="KW-0808">Transferase</keyword>
<dbReference type="EMBL" id="ACIL03000016">
    <property type="protein sequence ID" value="ESL02572.1"/>
    <property type="molecule type" value="Genomic_DNA"/>
</dbReference>
<dbReference type="Pfam" id="PF00672">
    <property type="entry name" value="HAMP"/>
    <property type="match status" value="1"/>
</dbReference>
<evidence type="ECO:0000259" key="10">
    <source>
        <dbReference type="PROSITE" id="PS50885"/>
    </source>
</evidence>
<evidence type="ECO:0000313" key="11">
    <source>
        <dbReference type="EMBL" id="ESL02572.1"/>
    </source>
</evidence>
<keyword evidence="12" id="KW-1185">Reference proteome</keyword>
<proteinExistence type="predicted"/>
<dbReference type="AlphaFoldDB" id="V2Y3E3"/>
<evidence type="ECO:0000256" key="1">
    <source>
        <dbReference type="ARBA" id="ARBA00000085"/>
    </source>
</evidence>
<keyword evidence="8" id="KW-0472">Membrane</keyword>
<feature type="domain" description="Histidine kinase" evidence="9">
    <location>
        <begin position="486"/>
        <end position="591"/>
    </location>
</feature>
<dbReference type="OrthoDB" id="9809348at2"/>
<dbReference type="CDD" id="cd06225">
    <property type="entry name" value="HAMP"/>
    <property type="match status" value="1"/>
</dbReference>
<gene>
    <name evidence="11" type="ORF">GCWU0000282_002708</name>
</gene>
<dbReference type="eggNOG" id="COG2972">
    <property type="taxonomic scope" value="Bacteria"/>
</dbReference>
<dbReference type="HOGENOM" id="CLU_020473_6_1_9"/>
<dbReference type="PROSITE" id="PS50885">
    <property type="entry name" value="HAMP"/>
    <property type="match status" value="1"/>
</dbReference>
<name>V2Y3E3_9FIRM</name>
<dbReference type="InterPro" id="IPR050640">
    <property type="entry name" value="Bact_2-comp_sensor_kinase"/>
</dbReference>
<dbReference type="Pfam" id="PF02518">
    <property type="entry name" value="HATPase_c"/>
    <property type="match status" value="1"/>
</dbReference>
<dbReference type="SUPFAM" id="SSF158472">
    <property type="entry name" value="HAMP domain-like"/>
    <property type="match status" value="1"/>
</dbReference>
<dbReference type="InterPro" id="IPR010559">
    <property type="entry name" value="Sig_transdc_His_kin_internal"/>
</dbReference>
<dbReference type="SUPFAM" id="SSF55874">
    <property type="entry name" value="ATPase domain of HSP90 chaperone/DNA topoisomerase II/histidine kinase"/>
    <property type="match status" value="1"/>
</dbReference>
<dbReference type="PANTHER" id="PTHR34220">
    <property type="entry name" value="SENSOR HISTIDINE KINASE YPDA"/>
    <property type="match status" value="1"/>
</dbReference>
<evidence type="ECO:0000256" key="7">
    <source>
        <dbReference type="ARBA" id="ARBA00023012"/>
    </source>
</evidence>
<dbReference type="STRING" id="592026.GCWU0000282_002708"/>
<dbReference type="InterPro" id="IPR005467">
    <property type="entry name" value="His_kinase_dom"/>
</dbReference>
<reference evidence="11 12" key="1">
    <citation type="submission" date="2013-06" db="EMBL/GenBank/DDBJ databases">
        <authorList>
            <person name="Weinstock G."/>
            <person name="Sodergren E."/>
            <person name="Clifton S."/>
            <person name="Fulton L."/>
            <person name="Fulton B."/>
            <person name="Courtney L."/>
            <person name="Fronick C."/>
            <person name="Harrison M."/>
            <person name="Strong C."/>
            <person name="Farmer C."/>
            <person name="Delahaunty K."/>
            <person name="Markovic C."/>
            <person name="Hall O."/>
            <person name="Minx P."/>
            <person name="Tomlinson C."/>
            <person name="Mitreva M."/>
            <person name="Nelson J."/>
            <person name="Hou S."/>
            <person name="Wollam A."/>
            <person name="Pepin K.H."/>
            <person name="Johnson M."/>
            <person name="Bhonagiri V."/>
            <person name="Nash W.E."/>
            <person name="Warren W."/>
            <person name="Chinwalla A."/>
            <person name="Mardis E.R."/>
            <person name="Wilson R.K."/>
        </authorList>
    </citation>
    <scope>NUCLEOTIDE SEQUENCE [LARGE SCALE GENOMIC DNA]</scope>
    <source>
        <strain evidence="11 12">ATCC 51271</strain>
    </source>
</reference>
<evidence type="ECO:0000259" key="9">
    <source>
        <dbReference type="PROSITE" id="PS50109"/>
    </source>
</evidence>
<organism evidence="11 12">
    <name type="scientific">Catonella morbi ATCC 51271</name>
    <dbReference type="NCBI Taxonomy" id="592026"/>
    <lineage>
        <taxon>Bacteria</taxon>
        <taxon>Bacillati</taxon>
        <taxon>Bacillota</taxon>
        <taxon>Clostridia</taxon>
        <taxon>Lachnospirales</taxon>
        <taxon>Lachnospiraceae</taxon>
        <taxon>Catonella</taxon>
    </lineage>
</organism>
<dbReference type="InterPro" id="IPR003594">
    <property type="entry name" value="HATPase_dom"/>
</dbReference>
<feature type="domain" description="HAMP" evidence="10">
    <location>
        <begin position="323"/>
        <end position="375"/>
    </location>
</feature>
<evidence type="ECO:0000256" key="3">
    <source>
        <dbReference type="ARBA" id="ARBA00012438"/>
    </source>
</evidence>
<dbReference type="RefSeq" id="WP_023355554.1">
    <property type="nucleotide sequence ID" value="NZ_KI535369.1"/>
</dbReference>
<keyword evidence="8" id="KW-0812">Transmembrane</keyword>
<dbReference type="GO" id="GO:0000155">
    <property type="term" value="F:phosphorelay sensor kinase activity"/>
    <property type="evidence" value="ECO:0007669"/>
    <property type="project" value="InterPro"/>
</dbReference>
<dbReference type="PROSITE" id="PS50109">
    <property type="entry name" value="HIS_KIN"/>
    <property type="match status" value="1"/>
</dbReference>
<dbReference type="Gene3D" id="3.30.565.10">
    <property type="entry name" value="Histidine kinase-like ATPase, C-terminal domain"/>
    <property type="match status" value="1"/>
</dbReference>
<feature type="transmembrane region" description="Helical" evidence="8">
    <location>
        <begin position="21"/>
        <end position="46"/>
    </location>
</feature>
<keyword evidence="4" id="KW-0597">Phosphoprotein</keyword>
<evidence type="ECO:0000256" key="5">
    <source>
        <dbReference type="ARBA" id="ARBA00022679"/>
    </source>
</evidence>
<comment type="subcellular location">
    <subcellularLocation>
        <location evidence="2">Membrane</location>
    </subcellularLocation>
</comment>
<evidence type="ECO:0000256" key="2">
    <source>
        <dbReference type="ARBA" id="ARBA00004370"/>
    </source>
</evidence>
<keyword evidence="6" id="KW-0418">Kinase</keyword>
<evidence type="ECO:0000313" key="12">
    <source>
        <dbReference type="Proteomes" id="UP000018227"/>
    </source>
</evidence>
<dbReference type="SMART" id="SM00304">
    <property type="entry name" value="HAMP"/>
    <property type="match status" value="1"/>
</dbReference>
<dbReference type="Pfam" id="PF06580">
    <property type="entry name" value="His_kinase"/>
    <property type="match status" value="1"/>
</dbReference>
<protein>
    <recommendedName>
        <fullName evidence="3">histidine kinase</fullName>
        <ecNumber evidence="3">2.7.13.3</ecNumber>
    </recommendedName>
</protein>
<sequence length="605" mass="68844">MKNIKLKKIFPNKIRNQLFAVYILTITAIIIIISTVLIALLSNLMIDKIGASRLDLLKQIGERANAIKNSSITISNLYKLNTSLISALDGRLDDREEKKLKVKLDDMKKNLDVVFSEVGIAFDVVVIGDNGFSYSSQAGDNYDFASLKNQLWYKTIYGKDDDITFISSFKDNFGSKKKQYVFSASRRILDAEGHEIATLLINIDEVYLSDIYKSALNGTNIIYIIDINGNIISHTDKNMRGMNFINVENFKKLYGENEFRITKKSSGKYLISNYHDTQTGWTIIEEMPASFVFSDVYRAYIIIFIIMGICFFIALIISYLVARKVSKPLLKLCDSLNQVKEGNFDVVSDVKGYDEINLLKNSFNSMAQEIKKLLEDIKIKEAYKRRIENDLLKAQINPHFLYNTLFSIKCLVETGQPEDVIKMISAFIDFLKMTLRQDADLIYLSEEFAITEKYLILQQIRYGDMLSFEFEPDEETRDCMVPALILQPIVENAIFHGIEAKNEMGIIIITSKIQNEKLIISVSDDGIGMNSEVLEQVISKCNKKEYTRNESIGIANVSGRIKVDFGDEYGLNIESEPDIGTTVTLELPAISKKTRISDNENFNCR</sequence>
<comment type="catalytic activity">
    <reaction evidence="1">
        <text>ATP + protein L-histidine = ADP + protein N-phospho-L-histidine.</text>
        <dbReference type="EC" id="2.7.13.3"/>
    </reaction>
</comment>
<dbReference type="InterPro" id="IPR036890">
    <property type="entry name" value="HATPase_C_sf"/>
</dbReference>
<feature type="transmembrane region" description="Helical" evidence="8">
    <location>
        <begin position="297"/>
        <end position="322"/>
    </location>
</feature>
<dbReference type="GO" id="GO:0016020">
    <property type="term" value="C:membrane"/>
    <property type="evidence" value="ECO:0007669"/>
    <property type="project" value="UniProtKB-SubCell"/>
</dbReference>
<evidence type="ECO:0000256" key="4">
    <source>
        <dbReference type="ARBA" id="ARBA00022553"/>
    </source>
</evidence>
<dbReference type="Proteomes" id="UP000018227">
    <property type="component" value="Unassembled WGS sequence"/>
</dbReference>
<accession>V2Y3E3</accession>